<feature type="signal peptide" evidence="4">
    <location>
        <begin position="1"/>
        <end position="20"/>
    </location>
</feature>
<keyword evidence="3" id="KW-0949">S-adenosyl-L-methionine</keyword>
<dbReference type="InterPro" id="IPR001214">
    <property type="entry name" value="SET_dom"/>
</dbReference>
<evidence type="ECO:0000313" key="6">
    <source>
        <dbReference type="EMBL" id="KAK9916880.1"/>
    </source>
</evidence>
<evidence type="ECO:0000259" key="5">
    <source>
        <dbReference type="PROSITE" id="PS50280"/>
    </source>
</evidence>
<feature type="domain" description="SET" evidence="5">
    <location>
        <begin position="40"/>
        <end position="247"/>
    </location>
</feature>
<evidence type="ECO:0000256" key="1">
    <source>
        <dbReference type="ARBA" id="ARBA00022603"/>
    </source>
</evidence>
<evidence type="ECO:0000256" key="2">
    <source>
        <dbReference type="ARBA" id="ARBA00022679"/>
    </source>
</evidence>
<dbReference type="Proteomes" id="UP001491310">
    <property type="component" value="Unassembled WGS sequence"/>
</dbReference>
<dbReference type="PANTHER" id="PTHR13271">
    <property type="entry name" value="UNCHARACTERIZED PUTATIVE METHYLTRANSFERASE"/>
    <property type="match status" value="1"/>
</dbReference>
<proteinExistence type="predicted"/>
<dbReference type="InterPro" id="IPR046341">
    <property type="entry name" value="SET_dom_sf"/>
</dbReference>
<keyword evidence="7" id="KW-1185">Reference proteome</keyword>
<keyword evidence="4" id="KW-0732">Signal</keyword>
<gene>
    <name evidence="6" type="ORF">WJX75_008272</name>
</gene>
<dbReference type="PROSITE" id="PS50280">
    <property type="entry name" value="SET"/>
    <property type="match status" value="1"/>
</dbReference>
<feature type="chain" id="PRO_5045870517" description="SET domain-containing protein" evidence="4">
    <location>
        <begin position="21"/>
        <end position="377"/>
    </location>
</feature>
<reference evidence="6 7" key="1">
    <citation type="journal article" date="2024" name="Nat. Commun.">
        <title>Phylogenomics reveals the evolutionary origins of lichenization in chlorophyte algae.</title>
        <authorList>
            <person name="Puginier C."/>
            <person name="Libourel C."/>
            <person name="Otte J."/>
            <person name="Skaloud P."/>
            <person name="Haon M."/>
            <person name="Grisel S."/>
            <person name="Petersen M."/>
            <person name="Berrin J.G."/>
            <person name="Delaux P.M."/>
            <person name="Dal Grande F."/>
            <person name="Keller J."/>
        </authorList>
    </citation>
    <scope>NUCLEOTIDE SEQUENCE [LARGE SCALE GENOMIC DNA]</scope>
    <source>
        <strain evidence="6 7">SAG 216-7</strain>
    </source>
</reference>
<dbReference type="SUPFAM" id="SSF81822">
    <property type="entry name" value="RuBisCo LSMT C-terminal, substrate-binding domain"/>
    <property type="match status" value="1"/>
</dbReference>
<accession>A0ABR2YYQ9</accession>
<name>A0ABR2YYQ9_9CHLO</name>
<evidence type="ECO:0000256" key="4">
    <source>
        <dbReference type="SAM" id="SignalP"/>
    </source>
</evidence>
<dbReference type="InterPro" id="IPR050600">
    <property type="entry name" value="SETD3_SETD6_MTase"/>
</dbReference>
<comment type="caution">
    <text evidence="6">The sequence shown here is derived from an EMBL/GenBank/DDBJ whole genome shotgun (WGS) entry which is preliminary data.</text>
</comment>
<dbReference type="Gene3D" id="3.90.1420.10">
    <property type="entry name" value="Rubisco LSMT, substrate-binding domain"/>
    <property type="match status" value="1"/>
</dbReference>
<keyword evidence="2" id="KW-0808">Transferase</keyword>
<keyword evidence="1" id="KW-0489">Methyltransferase</keyword>
<evidence type="ECO:0000313" key="7">
    <source>
        <dbReference type="Proteomes" id="UP001491310"/>
    </source>
</evidence>
<dbReference type="Gene3D" id="3.90.1410.10">
    <property type="entry name" value="set domain protein methyltransferase, domain 1"/>
    <property type="match status" value="1"/>
</dbReference>
<dbReference type="InterPro" id="IPR036464">
    <property type="entry name" value="Rubisco_LSMT_subst-bd_sf"/>
</dbReference>
<dbReference type="EMBL" id="JALJOT010000003">
    <property type="protein sequence ID" value="KAK9916880.1"/>
    <property type="molecule type" value="Genomic_DNA"/>
</dbReference>
<dbReference type="SUPFAM" id="SSF82199">
    <property type="entry name" value="SET domain"/>
    <property type="match status" value="1"/>
</dbReference>
<protein>
    <recommendedName>
        <fullName evidence="5">SET domain-containing protein</fullName>
    </recommendedName>
</protein>
<dbReference type="CDD" id="cd10527">
    <property type="entry name" value="SET_LSMT"/>
    <property type="match status" value="1"/>
</dbReference>
<sequence length="377" mass="42210">MRFSLPVIIILGIFFHRCSCGSITAEENLIKWVRRCGGTIDLEIGSVNHKGLRGTVAVRDMNKSQIAVHLPAHLAVELGEGHVTSEENSVKLLRLQKQNPAWNESMLPYWESLPLLGTSLTKQTYPAEPLDLLQDQILAASILVHGAYTKNVYDGGKPALIDNFQEEFPGVSYQEFSHLTSVVASYAFLFPDEEGVAKRMMLPVLDMINHADGGDVNLEIMQADNGDFYAYTLRDVAKGEELVHEYNTGIYRNDQSLFHYGFIREHDPPRLTAQDLPAGNLYEATGYSEEDYEFGGRLVSKAELARLEAILKSFPTTEAEDAKLMEGRNAAWAGLFGGQSVQTPLERMFVKYRMLRKQALAQVIQRLKDALIVTKEL</sequence>
<organism evidence="6 7">
    <name type="scientific">Coccomyxa subellipsoidea</name>
    <dbReference type="NCBI Taxonomy" id="248742"/>
    <lineage>
        <taxon>Eukaryota</taxon>
        <taxon>Viridiplantae</taxon>
        <taxon>Chlorophyta</taxon>
        <taxon>core chlorophytes</taxon>
        <taxon>Trebouxiophyceae</taxon>
        <taxon>Trebouxiophyceae incertae sedis</taxon>
        <taxon>Coccomyxaceae</taxon>
        <taxon>Coccomyxa</taxon>
    </lineage>
</organism>
<evidence type="ECO:0000256" key="3">
    <source>
        <dbReference type="ARBA" id="ARBA00022691"/>
    </source>
</evidence>